<evidence type="ECO:0000313" key="2">
    <source>
        <dbReference type="EMBL" id="AGB41721.1"/>
    </source>
</evidence>
<dbReference type="Pfam" id="PF07963">
    <property type="entry name" value="N_methyl"/>
    <property type="match status" value="1"/>
</dbReference>
<dbReference type="KEGG" id="hhl:Halha_1785"/>
<dbReference type="OrthoDB" id="4228396at2"/>
<dbReference type="AlphaFoldDB" id="L0K9M8"/>
<feature type="transmembrane region" description="Helical" evidence="1">
    <location>
        <begin position="12"/>
        <end position="31"/>
    </location>
</feature>
<reference evidence="3" key="1">
    <citation type="submission" date="2012-02" db="EMBL/GenBank/DDBJ databases">
        <title>The complete genome of Halobacteroides halobius DSM 5150.</title>
        <authorList>
            <person name="Lucas S."/>
            <person name="Copeland A."/>
            <person name="Lapidus A."/>
            <person name="Glavina del Rio T."/>
            <person name="Dalin E."/>
            <person name="Tice H."/>
            <person name="Bruce D."/>
            <person name="Goodwin L."/>
            <person name="Pitluck S."/>
            <person name="Peters L."/>
            <person name="Mikhailova N."/>
            <person name="Gu W."/>
            <person name="Kyrpides N."/>
            <person name="Mavromatis K."/>
            <person name="Ivanova N."/>
            <person name="Brettin T."/>
            <person name="Detter J.C."/>
            <person name="Han C."/>
            <person name="Larimer F."/>
            <person name="Land M."/>
            <person name="Hauser L."/>
            <person name="Markowitz V."/>
            <person name="Cheng J.-F."/>
            <person name="Hugenholtz P."/>
            <person name="Woyke T."/>
            <person name="Wu D."/>
            <person name="Tindall B."/>
            <person name="Pomrenke H."/>
            <person name="Brambilla E."/>
            <person name="Klenk H.-P."/>
            <person name="Eisen J.A."/>
        </authorList>
    </citation>
    <scope>NUCLEOTIDE SEQUENCE [LARGE SCALE GENOMIC DNA]</scope>
    <source>
        <strain evidence="3">ATCC 35273 / DSM 5150 / MD-1</strain>
    </source>
</reference>
<evidence type="ECO:0000313" key="3">
    <source>
        <dbReference type="Proteomes" id="UP000010880"/>
    </source>
</evidence>
<dbReference type="EMBL" id="CP003359">
    <property type="protein sequence ID" value="AGB41721.1"/>
    <property type="molecule type" value="Genomic_DNA"/>
</dbReference>
<dbReference type="NCBIfam" id="TIGR02532">
    <property type="entry name" value="IV_pilin_GFxxxE"/>
    <property type="match status" value="1"/>
</dbReference>
<accession>L0K9M8</accession>
<proteinExistence type="predicted"/>
<dbReference type="InterPro" id="IPR012902">
    <property type="entry name" value="N_methyl_site"/>
</dbReference>
<dbReference type="STRING" id="748449.Halha_1785"/>
<dbReference type="eggNOG" id="COG4967">
    <property type="taxonomic scope" value="Bacteria"/>
</dbReference>
<organism evidence="2 3">
    <name type="scientific">Halobacteroides halobius (strain ATCC 35273 / DSM 5150 / MD-1)</name>
    <dbReference type="NCBI Taxonomy" id="748449"/>
    <lineage>
        <taxon>Bacteria</taxon>
        <taxon>Bacillati</taxon>
        <taxon>Bacillota</taxon>
        <taxon>Clostridia</taxon>
        <taxon>Halanaerobiales</taxon>
        <taxon>Halobacteroidaceae</taxon>
        <taxon>Halobacteroides</taxon>
    </lineage>
</organism>
<evidence type="ECO:0000256" key="1">
    <source>
        <dbReference type="SAM" id="Phobius"/>
    </source>
</evidence>
<dbReference type="HOGENOM" id="CLU_1545485_0_0_9"/>
<dbReference type="Proteomes" id="UP000010880">
    <property type="component" value="Chromosome"/>
</dbReference>
<name>L0K9M8_HALHC</name>
<keyword evidence="1" id="KW-1133">Transmembrane helix</keyword>
<dbReference type="PROSITE" id="PS00409">
    <property type="entry name" value="PROKAR_NTER_METHYL"/>
    <property type="match status" value="1"/>
</dbReference>
<gene>
    <name evidence="2" type="ordered locus">Halha_1785</name>
</gene>
<keyword evidence="1" id="KW-0812">Transmembrane</keyword>
<protein>
    <submittedName>
        <fullName evidence="2">Prepilin-type N-terminal cleavage/methylation domain-containing protein</fullName>
    </submittedName>
</protein>
<sequence length="173" mass="20552">MIIMKNYNQGFTLVELLVVLVMISIVSIIIIDIHSIGWKFYQFNYQQVNLQQQARLIISQLEEQIRQADKLRIKSDFELIIKQGKQKYIRYYFNSKQETVYYQVIDGLGAWPGSRWDNIDKLSIAFEEVKEIKFKQSANQVIIIDLILANQNQSYKLSNHQVYPRYYKMEGTK</sequence>
<keyword evidence="3" id="KW-1185">Reference proteome</keyword>
<keyword evidence="1" id="KW-0472">Membrane</keyword>